<evidence type="ECO:0000259" key="3">
    <source>
        <dbReference type="Pfam" id="PF13439"/>
    </source>
</evidence>
<dbReference type="EMBL" id="JACCFW010000001">
    <property type="protein sequence ID" value="NYJ76430.1"/>
    <property type="molecule type" value="Genomic_DNA"/>
</dbReference>
<sequence>MSSRPEHRPIRVCTIPGRHSYVDRCLAGAPDVVHLPDPAGSTSYDDPWRPSPALEPAWVRAYAGQVDLMHLHFGYEHRTPQQLRTWTETLISEDIPFVLTVHDLDNPHTPGQERHHASLGVLTKSAAGTITLTRGAAEELKRRYGVTAHVIPHPHQFDLGLVGRRVRARARRGGRIGLNLRSQRPNVDALAALSMLRQAPADTSIVIRVSTAILTGGDEVGNVIADGAREGRWEVSAVPGYTDERQLWEFLSGIDALILPYLWGTHSGWVESCWDVGTSVVAPAIGYYGEQHPVVTLALNARPDVVQQVLGELRPTEGATVQERRAEQTEVAARHAAIYRQVLG</sequence>
<feature type="domain" description="Glycosyltransferase subfamily 4-like N-terminal" evidence="3">
    <location>
        <begin position="43"/>
        <end position="153"/>
    </location>
</feature>
<keyword evidence="5" id="KW-1185">Reference proteome</keyword>
<keyword evidence="2" id="KW-0808">Transferase</keyword>
<dbReference type="AlphaFoldDB" id="A0A853DPC4"/>
<gene>
    <name evidence="4" type="ORF">HNR15_003393</name>
</gene>
<dbReference type="RefSeq" id="WP_179483488.1">
    <property type="nucleotide sequence ID" value="NZ_JACCFW010000001.1"/>
</dbReference>
<keyword evidence="1" id="KW-0328">Glycosyltransferase</keyword>
<protein>
    <recommendedName>
        <fullName evidence="3">Glycosyltransferase subfamily 4-like N-terminal domain-containing protein</fullName>
    </recommendedName>
</protein>
<accession>A0A853DPC4</accession>
<dbReference type="SUPFAM" id="SSF53756">
    <property type="entry name" value="UDP-Glycosyltransferase/glycogen phosphorylase"/>
    <property type="match status" value="1"/>
</dbReference>
<dbReference type="InterPro" id="IPR028098">
    <property type="entry name" value="Glyco_trans_4-like_N"/>
</dbReference>
<proteinExistence type="predicted"/>
<dbReference type="GO" id="GO:0016757">
    <property type="term" value="F:glycosyltransferase activity"/>
    <property type="evidence" value="ECO:0007669"/>
    <property type="project" value="UniProtKB-KW"/>
</dbReference>
<dbReference type="Pfam" id="PF13439">
    <property type="entry name" value="Glyco_transf_4"/>
    <property type="match status" value="1"/>
</dbReference>
<name>A0A853DPC4_9MICO</name>
<dbReference type="Gene3D" id="3.40.50.2000">
    <property type="entry name" value="Glycogen Phosphorylase B"/>
    <property type="match status" value="1"/>
</dbReference>
<organism evidence="4 5">
    <name type="scientific">Allobranchiibius huperziae</name>
    <dbReference type="NCBI Taxonomy" id="1874116"/>
    <lineage>
        <taxon>Bacteria</taxon>
        <taxon>Bacillati</taxon>
        <taxon>Actinomycetota</taxon>
        <taxon>Actinomycetes</taxon>
        <taxon>Micrococcales</taxon>
        <taxon>Dermacoccaceae</taxon>
        <taxon>Allobranchiibius</taxon>
    </lineage>
</organism>
<evidence type="ECO:0000313" key="4">
    <source>
        <dbReference type="EMBL" id="NYJ76430.1"/>
    </source>
</evidence>
<dbReference type="Proteomes" id="UP000571817">
    <property type="component" value="Unassembled WGS sequence"/>
</dbReference>
<reference evidence="4 5" key="1">
    <citation type="submission" date="2020-07" db="EMBL/GenBank/DDBJ databases">
        <title>Sequencing the genomes of 1000 actinobacteria strains.</title>
        <authorList>
            <person name="Klenk H.-P."/>
        </authorList>
    </citation>
    <scope>NUCLEOTIDE SEQUENCE [LARGE SCALE GENOMIC DNA]</scope>
    <source>
        <strain evidence="4 5">DSM 29531</strain>
    </source>
</reference>
<evidence type="ECO:0000256" key="1">
    <source>
        <dbReference type="ARBA" id="ARBA00022676"/>
    </source>
</evidence>
<comment type="caution">
    <text evidence="4">The sequence shown here is derived from an EMBL/GenBank/DDBJ whole genome shotgun (WGS) entry which is preliminary data.</text>
</comment>
<evidence type="ECO:0000313" key="5">
    <source>
        <dbReference type="Proteomes" id="UP000571817"/>
    </source>
</evidence>
<evidence type="ECO:0000256" key="2">
    <source>
        <dbReference type="ARBA" id="ARBA00022679"/>
    </source>
</evidence>